<dbReference type="PANTHER" id="PTHR21198">
    <property type="entry name" value="GLUTAMATE RACEMASE"/>
    <property type="match status" value="1"/>
</dbReference>
<reference evidence="3 4" key="1">
    <citation type="submission" date="2018-06" db="EMBL/GenBank/DDBJ databases">
        <title>Marinomonas sp. YLB-05 draft genome sequence.</title>
        <authorList>
            <person name="Yu L."/>
            <person name="Tang X."/>
        </authorList>
    </citation>
    <scope>NUCLEOTIDE SEQUENCE [LARGE SCALE GENOMIC DNA]</scope>
    <source>
        <strain evidence="3 4">YLB-05</strain>
    </source>
</reference>
<dbReference type="Gene3D" id="3.40.50.1860">
    <property type="match status" value="2"/>
</dbReference>
<evidence type="ECO:0000256" key="1">
    <source>
        <dbReference type="ARBA" id="ARBA00007847"/>
    </source>
</evidence>
<keyword evidence="4" id="KW-1185">Reference proteome</keyword>
<dbReference type="AlphaFoldDB" id="A0A370U9V3"/>
<dbReference type="SUPFAM" id="SSF53681">
    <property type="entry name" value="Aspartate/glutamate racemase"/>
    <property type="match status" value="2"/>
</dbReference>
<dbReference type="EMBL" id="QKRA01000003">
    <property type="protein sequence ID" value="RDL44567.1"/>
    <property type="molecule type" value="Genomic_DNA"/>
</dbReference>
<dbReference type="NCBIfam" id="TIGR00035">
    <property type="entry name" value="asp_race"/>
    <property type="match status" value="1"/>
</dbReference>
<dbReference type="Pfam" id="PF01177">
    <property type="entry name" value="Asp_Glu_race"/>
    <property type="match status" value="1"/>
</dbReference>
<evidence type="ECO:0000256" key="2">
    <source>
        <dbReference type="ARBA" id="ARBA00023235"/>
    </source>
</evidence>
<dbReference type="InterPro" id="IPR001920">
    <property type="entry name" value="Asp/Glu_race"/>
</dbReference>
<comment type="similarity">
    <text evidence="1">Belongs to the aspartate/glutamate racemases family.</text>
</comment>
<keyword evidence="2" id="KW-0413">Isomerase</keyword>
<accession>A0A370U9V3</accession>
<protein>
    <submittedName>
        <fullName evidence="3">Aspartate racemase</fullName>
    </submittedName>
</protein>
<dbReference type="Proteomes" id="UP000254326">
    <property type="component" value="Unassembled WGS sequence"/>
</dbReference>
<dbReference type="GO" id="GO:0047661">
    <property type="term" value="F:amino-acid racemase activity"/>
    <property type="evidence" value="ECO:0007669"/>
    <property type="project" value="InterPro"/>
</dbReference>
<dbReference type="OrthoDB" id="9803739at2"/>
<name>A0A370U9V3_9GAMM</name>
<dbReference type="InterPro" id="IPR015942">
    <property type="entry name" value="Asp/Glu/hydantoin_racemase"/>
</dbReference>
<comment type="caution">
    <text evidence="3">The sequence shown here is derived from an EMBL/GenBank/DDBJ whole genome shotgun (WGS) entry which is preliminary data.</text>
</comment>
<gene>
    <name evidence="3" type="ORF">DN730_09250</name>
</gene>
<proteinExistence type="inferred from homology"/>
<evidence type="ECO:0000313" key="4">
    <source>
        <dbReference type="Proteomes" id="UP000254326"/>
    </source>
</evidence>
<dbReference type="InterPro" id="IPR004380">
    <property type="entry name" value="Asp_race"/>
</dbReference>
<dbReference type="PANTHER" id="PTHR21198:SF7">
    <property type="entry name" value="ASPARTATE-GLUTAMATE RACEMASE FAMILY"/>
    <property type="match status" value="1"/>
</dbReference>
<sequence length="232" mass="25532">MKKIGILGGMSWESTALYYSLINGFVREALGGLNSAKMLVSSVNFAEVAAMQKAGEWNEAADLLRKEAQGLERAGAEGILIATNTMHKVLPLIEDGVTIPFIHIADATGAAIKAAGHTKVGFMGTKFAMEESFYTDILEQRYNLEMVIPDLKQRDVIHRVIFEELCQGKILESSRQHYLDIIDQMAEGGAQCVIEGCTEITLLVKQEHTNMPLFDTTRLHARAAADFILETS</sequence>
<dbReference type="RefSeq" id="WP_115467830.1">
    <property type="nucleotide sequence ID" value="NZ_QKRA01000003.1"/>
</dbReference>
<organism evidence="3 4">
    <name type="scientific">Marinomonas piezotolerans</name>
    <dbReference type="NCBI Taxonomy" id="2213058"/>
    <lineage>
        <taxon>Bacteria</taxon>
        <taxon>Pseudomonadati</taxon>
        <taxon>Pseudomonadota</taxon>
        <taxon>Gammaproteobacteria</taxon>
        <taxon>Oceanospirillales</taxon>
        <taxon>Oceanospirillaceae</taxon>
        <taxon>Marinomonas</taxon>
    </lineage>
</organism>
<evidence type="ECO:0000313" key="3">
    <source>
        <dbReference type="EMBL" id="RDL44567.1"/>
    </source>
</evidence>